<gene>
    <name evidence="2" type="ORF">S01H1_41078</name>
</gene>
<name>X0VIS0_9ZZZZ</name>
<dbReference type="AlphaFoldDB" id="X0VIS0"/>
<organism evidence="2">
    <name type="scientific">marine sediment metagenome</name>
    <dbReference type="NCBI Taxonomy" id="412755"/>
    <lineage>
        <taxon>unclassified sequences</taxon>
        <taxon>metagenomes</taxon>
        <taxon>ecological metagenomes</taxon>
    </lineage>
</organism>
<feature type="non-terminal residue" evidence="2">
    <location>
        <position position="1"/>
    </location>
</feature>
<dbReference type="EMBL" id="BARS01026036">
    <property type="protein sequence ID" value="GAG11087.1"/>
    <property type="molecule type" value="Genomic_DNA"/>
</dbReference>
<accession>X0VIS0</accession>
<dbReference type="Gene3D" id="3.30.420.280">
    <property type="match status" value="1"/>
</dbReference>
<comment type="caution">
    <text evidence="2">The sequence shown here is derived from an EMBL/GenBank/DDBJ whole genome shotgun (WGS) entry which is preliminary data.</text>
</comment>
<reference evidence="2" key="1">
    <citation type="journal article" date="2014" name="Front. Microbiol.">
        <title>High frequency of phylogenetically diverse reductive dehalogenase-homologous genes in deep subseafloor sedimentary metagenomes.</title>
        <authorList>
            <person name="Kawai M."/>
            <person name="Futagami T."/>
            <person name="Toyoda A."/>
            <person name="Takaki Y."/>
            <person name="Nishi S."/>
            <person name="Hori S."/>
            <person name="Arai W."/>
            <person name="Tsubouchi T."/>
            <person name="Morono Y."/>
            <person name="Uchiyama I."/>
            <person name="Ito T."/>
            <person name="Fujiyama A."/>
            <person name="Inagaki F."/>
            <person name="Takami H."/>
        </authorList>
    </citation>
    <scope>NUCLEOTIDE SEQUENCE</scope>
    <source>
        <strain evidence="2">Expedition CK06-06</strain>
    </source>
</reference>
<evidence type="ECO:0000313" key="2">
    <source>
        <dbReference type="EMBL" id="GAG11087.1"/>
    </source>
</evidence>
<sequence length="103" mass="11571">KSIQELYDYPFNAKPCEKGPDSVRAGIDFLKEQKIHIIDGSEWIIKEQKAYIWDEDKDGNSLNIPIKHDNHAMDAIRYGIYTHCKIGQPGAGVPSVGTGDIWA</sequence>
<dbReference type="InterPro" id="IPR035413">
    <property type="entry name" value="Terminase_L_C"/>
</dbReference>
<evidence type="ECO:0000259" key="1">
    <source>
        <dbReference type="Pfam" id="PF17288"/>
    </source>
</evidence>
<dbReference type="PANTHER" id="PTHR39184">
    <property type="match status" value="1"/>
</dbReference>
<feature type="domain" description="Phage terminase large subunit C-terminal" evidence="1">
    <location>
        <begin position="2"/>
        <end position="80"/>
    </location>
</feature>
<dbReference type="Pfam" id="PF17288">
    <property type="entry name" value="Terminase_3C"/>
    <property type="match status" value="1"/>
</dbReference>
<proteinExistence type="predicted"/>
<protein>
    <recommendedName>
        <fullName evidence="1">Phage terminase large subunit C-terminal domain-containing protein</fullName>
    </recommendedName>
</protein>
<dbReference type="InterPro" id="IPR052380">
    <property type="entry name" value="Viral_DNA_packaging_terminase"/>
</dbReference>
<dbReference type="PANTHER" id="PTHR39184:SF1">
    <property type="entry name" value="PBSX PHAGE TERMINASE LARGE SUBUNIT"/>
    <property type="match status" value="1"/>
</dbReference>